<dbReference type="OrthoDB" id="447756at2759"/>
<evidence type="ECO:0000313" key="1">
    <source>
        <dbReference type="EMBL" id="TFJ83258.1"/>
    </source>
</evidence>
<evidence type="ECO:0000313" key="2">
    <source>
        <dbReference type="Proteomes" id="UP000355283"/>
    </source>
</evidence>
<keyword evidence="2" id="KW-1185">Reference proteome</keyword>
<dbReference type="Proteomes" id="UP000355283">
    <property type="component" value="Unassembled WGS sequence"/>
</dbReference>
<reference evidence="1 2" key="1">
    <citation type="submission" date="2019-01" db="EMBL/GenBank/DDBJ databases">
        <title>Nuclear Genome Assembly of the Microalgal Biofuel strain Nannochloropsis salina CCMP1776.</title>
        <authorList>
            <person name="Hovde B."/>
        </authorList>
    </citation>
    <scope>NUCLEOTIDE SEQUENCE [LARGE SCALE GENOMIC DNA]</scope>
    <source>
        <strain evidence="1 2">CCMP1776</strain>
    </source>
</reference>
<dbReference type="AlphaFoldDB" id="A0A4D9D3R9"/>
<comment type="caution">
    <text evidence="1">The sequence shown here is derived from an EMBL/GenBank/DDBJ whole genome shotgun (WGS) entry which is preliminary data.</text>
</comment>
<dbReference type="EMBL" id="SDOX01000049">
    <property type="protein sequence ID" value="TFJ83258.1"/>
    <property type="molecule type" value="Genomic_DNA"/>
</dbReference>
<name>A0A4D9D3R9_9STRA</name>
<dbReference type="InterPro" id="IPR021919">
    <property type="entry name" value="CCB1"/>
</dbReference>
<organism evidence="1 2">
    <name type="scientific">Nannochloropsis salina CCMP1776</name>
    <dbReference type="NCBI Taxonomy" id="1027361"/>
    <lineage>
        <taxon>Eukaryota</taxon>
        <taxon>Sar</taxon>
        <taxon>Stramenopiles</taxon>
        <taxon>Ochrophyta</taxon>
        <taxon>Eustigmatophyceae</taxon>
        <taxon>Eustigmatales</taxon>
        <taxon>Monodopsidaceae</taxon>
        <taxon>Microchloropsis</taxon>
        <taxon>Microchloropsis salina</taxon>
    </lineage>
</organism>
<dbReference type="PANTHER" id="PTHR35302">
    <property type="match status" value="1"/>
</dbReference>
<sequence length="94" mass="10614">MGLISLALVLSIQFQDIGEKWFYITLLSPYAGVYYWNRASREDTVTVSLETPDDTEEVTNIVAVGNKEELERMATTLNYGEKGMVRVQGIFEST</sequence>
<dbReference type="PANTHER" id="PTHR35302:SF1">
    <property type="entry name" value="PROTEIN COFACTOR ASSEMBLY OF COMPLEX C SUBUNIT B CCB1, CHLOROPLASTIC"/>
    <property type="match status" value="1"/>
</dbReference>
<accession>A0A4D9D3R9</accession>
<gene>
    <name evidence="1" type="ORF">NSK_005420</name>
</gene>
<protein>
    <submittedName>
        <fullName evidence="1">Uncharacterized protein</fullName>
    </submittedName>
</protein>
<proteinExistence type="predicted"/>
<dbReference type="Pfam" id="PF12046">
    <property type="entry name" value="CCB1"/>
    <property type="match status" value="1"/>
</dbReference>